<dbReference type="InterPro" id="IPR000215">
    <property type="entry name" value="Serpin_fam"/>
</dbReference>
<dbReference type="WBParaSite" id="TCNE_0001541201-mRNA-1">
    <property type="protein sequence ID" value="TCNE_0001541201-mRNA-1"/>
    <property type="gene ID" value="TCNE_0001541201"/>
</dbReference>
<accession>A0A183V3U1</accession>
<name>A0A183V3U1_TOXCA</name>
<dbReference type="Proteomes" id="UP000050794">
    <property type="component" value="Unassembled WGS sequence"/>
</dbReference>
<dbReference type="EMBL" id="UYWY01022843">
    <property type="protein sequence ID" value="VDM46732.1"/>
    <property type="molecule type" value="Genomic_DNA"/>
</dbReference>
<dbReference type="Pfam" id="PF00079">
    <property type="entry name" value="Serpin"/>
    <property type="match status" value="1"/>
</dbReference>
<evidence type="ECO:0000313" key="7">
    <source>
        <dbReference type="WBParaSite" id="TCNE_0001541201-mRNA-1"/>
    </source>
</evidence>
<keyword evidence="6" id="KW-1185">Reference proteome</keyword>
<evidence type="ECO:0000256" key="3">
    <source>
        <dbReference type="SAM" id="Phobius"/>
    </source>
</evidence>
<feature type="transmembrane region" description="Helical" evidence="3">
    <location>
        <begin position="267"/>
        <end position="295"/>
    </location>
</feature>
<feature type="domain" description="Serpin" evidence="4">
    <location>
        <begin position="65"/>
        <end position="299"/>
    </location>
</feature>
<dbReference type="SMART" id="SM00093">
    <property type="entry name" value="SERPIN"/>
    <property type="match status" value="1"/>
</dbReference>
<evidence type="ECO:0000313" key="5">
    <source>
        <dbReference type="EMBL" id="VDM46732.1"/>
    </source>
</evidence>
<dbReference type="PANTHER" id="PTHR11461:SF211">
    <property type="entry name" value="GH10112P-RELATED"/>
    <property type="match status" value="1"/>
</dbReference>
<keyword evidence="3" id="KW-0472">Membrane</keyword>
<keyword evidence="3" id="KW-0812">Transmembrane</keyword>
<dbReference type="AlphaFoldDB" id="A0A183V3U1"/>
<dbReference type="Gene3D" id="3.30.497.10">
    <property type="entry name" value="Antithrombin, subunit I, domain 2"/>
    <property type="match status" value="1"/>
</dbReference>
<dbReference type="GO" id="GO:0004867">
    <property type="term" value="F:serine-type endopeptidase inhibitor activity"/>
    <property type="evidence" value="ECO:0007669"/>
    <property type="project" value="InterPro"/>
</dbReference>
<reference evidence="5 6" key="2">
    <citation type="submission" date="2018-11" db="EMBL/GenBank/DDBJ databases">
        <authorList>
            <consortium name="Pathogen Informatics"/>
        </authorList>
    </citation>
    <scope>NUCLEOTIDE SEQUENCE [LARGE SCALE GENOMIC DNA]</scope>
</reference>
<protein>
    <submittedName>
        <fullName evidence="7">SERPIN domain-containing protein</fullName>
    </submittedName>
</protein>
<sequence length="299" mass="34162">MVFETRTLITRRDTEMFRAYNSVHLIAYEGLISEFLPVSIKEFVVHAYLHGLPSKIDFSQADFSLRLFRRLAKTGRSTVVSPFSIAVALAMINAGASGKTQKQLNDVLAKGVSSDAFNIYIKKLLKQLSKPLGGFQLNIATKLFVQKDLDMLKDYTSELHKDYASNVNEVDFQKPALVSQEINKWANKQLDNTSGKLVEAEMFPDATQMVVISIASFDGTWKKPFNDFASHNQTFFQTKAKRKKVILQMNNIPSMECISRSFFHFKYILNLFFLVYSASNYLLIFNHFFIISVLLSCRR</sequence>
<dbReference type="SUPFAM" id="SSF56574">
    <property type="entry name" value="Serpins"/>
    <property type="match status" value="1"/>
</dbReference>
<evidence type="ECO:0000259" key="4">
    <source>
        <dbReference type="SMART" id="SM00093"/>
    </source>
</evidence>
<organism evidence="6 7">
    <name type="scientific">Toxocara canis</name>
    <name type="common">Canine roundworm</name>
    <dbReference type="NCBI Taxonomy" id="6265"/>
    <lineage>
        <taxon>Eukaryota</taxon>
        <taxon>Metazoa</taxon>
        <taxon>Ecdysozoa</taxon>
        <taxon>Nematoda</taxon>
        <taxon>Chromadorea</taxon>
        <taxon>Rhabditida</taxon>
        <taxon>Spirurina</taxon>
        <taxon>Ascaridomorpha</taxon>
        <taxon>Ascaridoidea</taxon>
        <taxon>Toxocaridae</taxon>
        <taxon>Toxocara</taxon>
    </lineage>
</organism>
<evidence type="ECO:0000256" key="1">
    <source>
        <dbReference type="ARBA" id="ARBA00009500"/>
    </source>
</evidence>
<dbReference type="InterPro" id="IPR036186">
    <property type="entry name" value="Serpin_sf"/>
</dbReference>
<dbReference type="PANTHER" id="PTHR11461">
    <property type="entry name" value="SERINE PROTEASE INHIBITOR, SERPIN"/>
    <property type="match status" value="1"/>
</dbReference>
<dbReference type="InterPro" id="IPR023796">
    <property type="entry name" value="Serpin_dom"/>
</dbReference>
<dbReference type="CDD" id="cd00172">
    <property type="entry name" value="serpin"/>
    <property type="match status" value="1"/>
</dbReference>
<proteinExistence type="inferred from homology"/>
<keyword evidence="3" id="KW-1133">Transmembrane helix</keyword>
<evidence type="ECO:0000256" key="2">
    <source>
        <dbReference type="RuleBase" id="RU000411"/>
    </source>
</evidence>
<comment type="similarity">
    <text evidence="1 2">Belongs to the serpin family.</text>
</comment>
<evidence type="ECO:0000313" key="6">
    <source>
        <dbReference type="Proteomes" id="UP000050794"/>
    </source>
</evidence>
<reference evidence="7" key="1">
    <citation type="submission" date="2016-06" db="UniProtKB">
        <authorList>
            <consortium name="WormBaseParasite"/>
        </authorList>
    </citation>
    <scope>IDENTIFICATION</scope>
</reference>
<dbReference type="InterPro" id="IPR042178">
    <property type="entry name" value="Serpin_sf_1"/>
</dbReference>
<gene>
    <name evidence="5" type="ORF">TCNE_LOCUS15411</name>
</gene>
<dbReference type="GO" id="GO:0005615">
    <property type="term" value="C:extracellular space"/>
    <property type="evidence" value="ECO:0007669"/>
    <property type="project" value="InterPro"/>
</dbReference>